<dbReference type="EMBL" id="BAEO01000010">
    <property type="protein sequence ID" value="GAC17865.1"/>
    <property type="molecule type" value="Genomic_DNA"/>
</dbReference>
<name>K6Z364_9ALTE</name>
<gene>
    <name evidence="1" type="ORF">GARC_0884</name>
</gene>
<protein>
    <submittedName>
        <fullName evidence="1">Uncharacterized protein</fullName>
    </submittedName>
</protein>
<keyword evidence="2" id="KW-1185">Reference proteome</keyword>
<sequence length="44" mass="5076">MELPSPNGLFQPYSNNNSNDNDYQLHLVILYLLLKTNKLAIKNN</sequence>
<dbReference type="Proteomes" id="UP000006327">
    <property type="component" value="Unassembled WGS sequence"/>
</dbReference>
<evidence type="ECO:0000313" key="1">
    <source>
        <dbReference type="EMBL" id="GAC17865.1"/>
    </source>
</evidence>
<comment type="caution">
    <text evidence="1">The sequence shown here is derived from an EMBL/GenBank/DDBJ whole genome shotgun (WGS) entry which is preliminary data.</text>
</comment>
<proteinExistence type="predicted"/>
<organism evidence="1 2">
    <name type="scientific">Paraglaciecola arctica BSs20135</name>
    <dbReference type="NCBI Taxonomy" id="493475"/>
    <lineage>
        <taxon>Bacteria</taxon>
        <taxon>Pseudomonadati</taxon>
        <taxon>Pseudomonadota</taxon>
        <taxon>Gammaproteobacteria</taxon>
        <taxon>Alteromonadales</taxon>
        <taxon>Alteromonadaceae</taxon>
        <taxon>Paraglaciecola</taxon>
    </lineage>
</organism>
<dbReference type="AlphaFoldDB" id="K6Z364"/>
<evidence type="ECO:0000313" key="2">
    <source>
        <dbReference type="Proteomes" id="UP000006327"/>
    </source>
</evidence>
<accession>K6Z364</accession>
<dbReference type="STRING" id="493475.GARC_0884"/>
<reference evidence="1 2" key="1">
    <citation type="journal article" date="2017" name="Antonie Van Leeuwenhoek">
        <title>Rhizobium rhizosphaerae sp. nov., a novel species isolated from rice rhizosphere.</title>
        <authorList>
            <person name="Zhao J.J."/>
            <person name="Zhang J."/>
            <person name="Zhang R.J."/>
            <person name="Zhang C.W."/>
            <person name="Yin H.Q."/>
            <person name="Zhang X.X."/>
        </authorList>
    </citation>
    <scope>NUCLEOTIDE SEQUENCE [LARGE SCALE GENOMIC DNA]</scope>
    <source>
        <strain evidence="1 2">BSs20135</strain>
    </source>
</reference>